<proteinExistence type="predicted"/>
<protein>
    <submittedName>
        <fullName evidence="1">Uncharacterized protein</fullName>
    </submittedName>
</protein>
<evidence type="ECO:0000313" key="2">
    <source>
        <dbReference type="Proteomes" id="UP001054252"/>
    </source>
</evidence>
<reference evidence="1 2" key="1">
    <citation type="journal article" date="2021" name="Commun. Biol.">
        <title>The genome of Shorea leprosula (Dipterocarpaceae) highlights the ecological relevance of drought in aseasonal tropical rainforests.</title>
        <authorList>
            <person name="Ng K.K.S."/>
            <person name="Kobayashi M.J."/>
            <person name="Fawcett J.A."/>
            <person name="Hatakeyama M."/>
            <person name="Paape T."/>
            <person name="Ng C.H."/>
            <person name="Ang C.C."/>
            <person name="Tnah L.H."/>
            <person name="Lee C.T."/>
            <person name="Nishiyama T."/>
            <person name="Sese J."/>
            <person name="O'Brien M.J."/>
            <person name="Copetti D."/>
            <person name="Mohd Noor M.I."/>
            <person name="Ong R.C."/>
            <person name="Putra M."/>
            <person name="Sireger I.Z."/>
            <person name="Indrioko S."/>
            <person name="Kosugi Y."/>
            <person name="Izuno A."/>
            <person name="Isagi Y."/>
            <person name="Lee S.L."/>
            <person name="Shimizu K.K."/>
        </authorList>
    </citation>
    <scope>NUCLEOTIDE SEQUENCE [LARGE SCALE GENOMIC DNA]</scope>
    <source>
        <strain evidence="1">214</strain>
    </source>
</reference>
<evidence type="ECO:0000313" key="1">
    <source>
        <dbReference type="EMBL" id="GKV53885.1"/>
    </source>
</evidence>
<dbReference type="EMBL" id="BPVZ01002180">
    <property type="protein sequence ID" value="GKV53885.1"/>
    <property type="molecule type" value="Genomic_DNA"/>
</dbReference>
<dbReference type="AlphaFoldDB" id="A0AAV5MWM4"/>
<organism evidence="1 2">
    <name type="scientific">Rubroshorea leprosula</name>
    <dbReference type="NCBI Taxonomy" id="152421"/>
    <lineage>
        <taxon>Eukaryota</taxon>
        <taxon>Viridiplantae</taxon>
        <taxon>Streptophyta</taxon>
        <taxon>Embryophyta</taxon>
        <taxon>Tracheophyta</taxon>
        <taxon>Spermatophyta</taxon>
        <taxon>Magnoliopsida</taxon>
        <taxon>eudicotyledons</taxon>
        <taxon>Gunneridae</taxon>
        <taxon>Pentapetalae</taxon>
        <taxon>rosids</taxon>
        <taxon>malvids</taxon>
        <taxon>Malvales</taxon>
        <taxon>Dipterocarpaceae</taxon>
        <taxon>Rubroshorea</taxon>
    </lineage>
</organism>
<keyword evidence="2" id="KW-1185">Reference proteome</keyword>
<sequence length="150" mass="16916">MNPARGFVVNPARGFVVNPTCEFAMNLGSWVRDEPTSWIHRDKPNLSNGSEHSSFADRFMVLLAITFFRTPRNIGIAYLQAPGFFSFLLPLGEPRSWVRPKPKYLGSLQTRELGSSRTQALGFAWRPRARFLVNPGSWVPREPRLLGSLG</sequence>
<gene>
    <name evidence="1" type="ORF">SLEP1_g60398</name>
</gene>
<comment type="caution">
    <text evidence="1">The sequence shown here is derived from an EMBL/GenBank/DDBJ whole genome shotgun (WGS) entry which is preliminary data.</text>
</comment>
<accession>A0AAV5MWM4</accession>
<dbReference type="Proteomes" id="UP001054252">
    <property type="component" value="Unassembled WGS sequence"/>
</dbReference>
<feature type="non-terminal residue" evidence="1">
    <location>
        <position position="150"/>
    </location>
</feature>
<name>A0AAV5MWM4_9ROSI</name>